<dbReference type="AlphaFoldDB" id="A0A1I6TM82"/>
<protein>
    <submittedName>
        <fullName evidence="2">DNA-binding transcriptional regulator, XRE-family HTH domain</fullName>
    </submittedName>
</protein>
<feature type="domain" description="HTH cro/C1-type" evidence="1">
    <location>
        <begin position="22"/>
        <end position="67"/>
    </location>
</feature>
<dbReference type="InterPro" id="IPR010982">
    <property type="entry name" value="Lambda_DNA-bd_dom_sf"/>
</dbReference>
<proteinExistence type="predicted"/>
<evidence type="ECO:0000313" key="2">
    <source>
        <dbReference type="EMBL" id="SFS90296.1"/>
    </source>
</evidence>
<dbReference type="CDD" id="cd00093">
    <property type="entry name" value="HTH_XRE"/>
    <property type="match status" value="1"/>
</dbReference>
<keyword evidence="3" id="KW-1185">Reference proteome</keyword>
<keyword evidence="2" id="KW-0238">DNA-binding</keyword>
<dbReference type="PROSITE" id="PS50943">
    <property type="entry name" value="HTH_CROC1"/>
    <property type="match status" value="1"/>
</dbReference>
<evidence type="ECO:0000259" key="1">
    <source>
        <dbReference type="PROSITE" id="PS50943"/>
    </source>
</evidence>
<gene>
    <name evidence="2" type="ORF">SAMN05444972_110129</name>
</gene>
<dbReference type="Pfam" id="PF13443">
    <property type="entry name" value="HTH_26"/>
    <property type="match status" value="1"/>
</dbReference>
<organism evidence="2 3">
    <name type="scientific">Marininema halotolerans</name>
    <dbReference type="NCBI Taxonomy" id="1155944"/>
    <lineage>
        <taxon>Bacteria</taxon>
        <taxon>Bacillati</taxon>
        <taxon>Bacillota</taxon>
        <taxon>Bacilli</taxon>
        <taxon>Bacillales</taxon>
        <taxon>Thermoactinomycetaceae</taxon>
        <taxon>Marininema</taxon>
    </lineage>
</organism>
<dbReference type="OrthoDB" id="2642285at2"/>
<dbReference type="InterPro" id="IPR001387">
    <property type="entry name" value="Cro/C1-type_HTH"/>
</dbReference>
<reference evidence="3" key="1">
    <citation type="submission" date="2016-10" db="EMBL/GenBank/DDBJ databases">
        <authorList>
            <person name="Varghese N."/>
            <person name="Submissions S."/>
        </authorList>
    </citation>
    <scope>NUCLEOTIDE SEQUENCE [LARGE SCALE GENOMIC DNA]</scope>
    <source>
        <strain evidence="3">DSM 45789</strain>
    </source>
</reference>
<dbReference type="RefSeq" id="WP_091838194.1">
    <property type="nucleotide sequence ID" value="NZ_FPAA01000010.1"/>
</dbReference>
<dbReference type="Gene3D" id="1.10.260.40">
    <property type="entry name" value="lambda repressor-like DNA-binding domains"/>
    <property type="match status" value="1"/>
</dbReference>
<sequence length="75" mass="8660">MGKFMPRIKRVLLKRKESGSPISQTQMAEMFDVKKQQVLSWVNGHSYPRTPTLFQFALILGCKVEDLYERVDADA</sequence>
<accession>A0A1I6TM82</accession>
<dbReference type="GO" id="GO:0003677">
    <property type="term" value="F:DNA binding"/>
    <property type="evidence" value="ECO:0007669"/>
    <property type="project" value="UniProtKB-KW"/>
</dbReference>
<evidence type="ECO:0000313" key="3">
    <source>
        <dbReference type="Proteomes" id="UP000198660"/>
    </source>
</evidence>
<name>A0A1I6TM82_9BACL</name>
<dbReference type="Proteomes" id="UP000198660">
    <property type="component" value="Unassembled WGS sequence"/>
</dbReference>
<dbReference type="SUPFAM" id="SSF47413">
    <property type="entry name" value="lambda repressor-like DNA-binding domains"/>
    <property type="match status" value="1"/>
</dbReference>
<dbReference type="EMBL" id="FPAA01000010">
    <property type="protein sequence ID" value="SFS90296.1"/>
    <property type="molecule type" value="Genomic_DNA"/>
</dbReference>
<dbReference type="SMART" id="SM00530">
    <property type="entry name" value="HTH_XRE"/>
    <property type="match status" value="1"/>
</dbReference>